<accession>A0ABD4T5X9</accession>
<dbReference type="InterPro" id="IPR036291">
    <property type="entry name" value="NAD(P)-bd_dom_sf"/>
</dbReference>
<comment type="similarity">
    <text evidence="2">Belongs to the monovalent cation:proton antiporter 2 (CPA2) transporter (TC 2.A.37) family.</text>
</comment>
<dbReference type="InterPro" id="IPR038770">
    <property type="entry name" value="Na+/solute_symporter_sf"/>
</dbReference>
<feature type="transmembrane region" description="Helical" evidence="7">
    <location>
        <begin position="88"/>
        <end position="110"/>
    </location>
</feature>
<feature type="transmembrane region" description="Helical" evidence="7">
    <location>
        <begin position="33"/>
        <end position="53"/>
    </location>
</feature>
<dbReference type="Gene3D" id="1.20.1530.20">
    <property type="match status" value="1"/>
</dbReference>
<feature type="transmembrane region" description="Helical" evidence="7">
    <location>
        <begin position="218"/>
        <end position="238"/>
    </location>
</feature>
<dbReference type="EMBL" id="JTHE03000088">
    <property type="protein sequence ID" value="MCM1984108.1"/>
    <property type="molecule type" value="Genomic_DNA"/>
</dbReference>
<evidence type="ECO:0000259" key="9">
    <source>
        <dbReference type="Pfam" id="PF02254"/>
    </source>
</evidence>
<evidence type="ECO:0000313" key="10">
    <source>
        <dbReference type="EMBL" id="MCM1984108.1"/>
    </source>
</evidence>
<evidence type="ECO:0000256" key="7">
    <source>
        <dbReference type="SAM" id="Phobius"/>
    </source>
</evidence>
<evidence type="ECO:0000256" key="2">
    <source>
        <dbReference type="ARBA" id="ARBA00005551"/>
    </source>
</evidence>
<dbReference type="Proteomes" id="UP000031561">
    <property type="component" value="Unassembled WGS sequence"/>
</dbReference>
<reference evidence="10 11" key="1">
    <citation type="journal article" date="2015" name="Genome Announc.">
        <title>Draft Genome Sequence of Filamentous Marine Cyanobacterium Lyngbya confervoides Strain BDU141951.</title>
        <authorList>
            <person name="Chandrababunaidu M.M."/>
            <person name="Sen D."/>
            <person name="Tripathy S."/>
        </authorList>
    </citation>
    <scope>NUCLEOTIDE SEQUENCE [LARGE SCALE GENOMIC DNA]</scope>
    <source>
        <strain evidence="10 11">BDU141951</strain>
    </source>
</reference>
<dbReference type="AlphaFoldDB" id="A0ABD4T5X9"/>
<feature type="transmembrane region" description="Helical" evidence="7">
    <location>
        <begin position="59"/>
        <end position="76"/>
    </location>
</feature>
<feature type="transmembrane region" description="Helical" evidence="7">
    <location>
        <begin position="6"/>
        <end position="26"/>
    </location>
</feature>
<feature type="domain" description="RCK N-terminal" evidence="9">
    <location>
        <begin position="417"/>
        <end position="532"/>
    </location>
</feature>
<evidence type="ECO:0000256" key="6">
    <source>
        <dbReference type="ARBA" id="ARBA00023136"/>
    </source>
</evidence>
<dbReference type="PANTHER" id="PTHR42751:SF3">
    <property type="entry name" value="SODIUM_GLUTAMATE SYMPORTER"/>
    <property type="match status" value="1"/>
</dbReference>
<dbReference type="Pfam" id="PF00999">
    <property type="entry name" value="Na_H_Exchanger"/>
    <property type="match status" value="1"/>
</dbReference>
<protein>
    <submittedName>
        <fullName evidence="10">Cation:proton antiporter</fullName>
    </submittedName>
</protein>
<evidence type="ECO:0000313" key="11">
    <source>
        <dbReference type="Proteomes" id="UP000031561"/>
    </source>
</evidence>
<feature type="transmembrane region" description="Helical" evidence="7">
    <location>
        <begin position="183"/>
        <end position="206"/>
    </location>
</feature>
<name>A0ABD4T5X9_9CYAN</name>
<comment type="subcellular location">
    <subcellularLocation>
        <location evidence="1">Membrane</location>
        <topology evidence="1">Multi-pass membrane protein</topology>
    </subcellularLocation>
</comment>
<evidence type="ECO:0000256" key="3">
    <source>
        <dbReference type="ARBA" id="ARBA00022448"/>
    </source>
</evidence>
<dbReference type="RefSeq" id="WP_166275724.1">
    <property type="nucleotide sequence ID" value="NZ_JTHE03000088.1"/>
</dbReference>
<dbReference type="Gene3D" id="3.40.50.720">
    <property type="entry name" value="NAD(P)-binding Rossmann-like Domain"/>
    <property type="match status" value="1"/>
</dbReference>
<feature type="transmembrane region" description="Helical" evidence="7">
    <location>
        <begin position="331"/>
        <end position="351"/>
    </location>
</feature>
<gene>
    <name evidence="10" type="ORF">QQ91_0014890</name>
</gene>
<keyword evidence="11" id="KW-1185">Reference proteome</keyword>
<evidence type="ECO:0000259" key="8">
    <source>
        <dbReference type="Pfam" id="PF00999"/>
    </source>
</evidence>
<proteinExistence type="inferred from homology"/>
<keyword evidence="3" id="KW-0813">Transport</keyword>
<dbReference type="InterPro" id="IPR003148">
    <property type="entry name" value="RCK_N"/>
</dbReference>
<evidence type="ECO:0000256" key="4">
    <source>
        <dbReference type="ARBA" id="ARBA00022692"/>
    </source>
</evidence>
<dbReference type="PANTHER" id="PTHR42751">
    <property type="entry name" value="SODIUM/HYDROGEN EXCHANGER FAMILY/TRKA DOMAIN PROTEIN"/>
    <property type="match status" value="1"/>
</dbReference>
<dbReference type="SUPFAM" id="SSF51735">
    <property type="entry name" value="NAD(P)-binding Rossmann-fold domains"/>
    <property type="match status" value="1"/>
</dbReference>
<keyword evidence="4 7" id="KW-0812">Transmembrane</keyword>
<evidence type="ECO:0000256" key="5">
    <source>
        <dbReference type="ARBA" id="ARBA00022989"/>
    </source>
</evidence>
<feature type="transmembrane region" description="Helical" evidence="7">
    <location>
        <begin position="149"/>
        <end position="171"/>
    </location>
</feature>
<dbReference type="GO" id="GO:0016020">
    <property type="term" value="C:membrane"/>
    <property type="evidence" value="ECO:0007669"/>
    <property type="project" value="UniProtKB-SubCell"/>
</dbReference>
<dbReference type="Pfam" id="PF02254">
    <property type="entry name" value="TrkA_N"/>
    <property type="match status" value="1"/>
</dbReference>
<keyword evidence="6 7" id="KW-0472">Membrane</keyword>
<comment type="caution">
    <text evidence="10">The sequence shown here is derived from an EMBL/GenBank/DDBJ whole genome shotgun (WGS) entry which is preliminary data.</text>
</comment>
<feature type="transmembrane region" description="Helical" evidence="7">
    <location>
        <begin position="357"/>
        <end position="377"/>
    </location>
</feature>
<feature type="transmembrane region" description="Helical" evidence="7">
    <location>
        <begin position="116"/>
        <end position="137"/>
    </location>
</feature>
<feature type="transmembrane region" description="Helical" evidence="7">
    <location>
        <begin position="297"/>
        <end position="319"/>
    </location>
</feature>
<dbReference type="InterPro" id="IPR006153">
    <property type="entry name" value="Cation/H_exchanger_TM"/>
</dbReference>
<evidence type="ECO:0000256" key="1">
    <source>
        <dbReference type="ARBA" id="ARBA00004141"/>
    </source>
</evidence>
<feature type="domain" description="Cation/H+ exchanger transmembrane" evidence="8">
    <location>
        <begin position="17"/>
        <end position="371"/>
    </location>
</feature>
<keyword evidence="5 7" id="KW-1133">Transmembrane helix</keyword>
<sequence length="551" mass="59138">MLQFSNLFYEIAAILSLAITAGALAIWLRQPIIIAFIVVGVIVGPSGLALVASSDEVSLFAKLGITLLLFVVGLKLDPNEIKAVGPVAVVLGLGQILITALFGYAIAFAMGLNALSAFYVATALTFSSTIIIIKLLSDQREIDALHGRIAVGVLIVQDIAVVLVMIGLSAWGGQQSSGTLPQLLAWVTLKGIGFLGSIALVTRFLLPRLLHSLARSPEILVLTGITWAIALAATADGLGFSKEVGAFLAGVAIAATPYRVPIASRLVSLRDFLLLFFFIDLGSNINLDYLGQQILPALILSAFVLLGKPVMVMGLMGLMGYRKYTSALTSLSLCQISEFSLILAALGMRLGHIDQSTLGLITLVGLITMGLSSYLILNAHRLYPRISRGLDMFERNLSHTSKLTHSEATEDWTPVDFIVFGLGRYGGSVVRDLCQAGFMVLGVDFDPEIVTAWNQEGLRTLYGDADDPELAALLPLQNTRWVISTVPKFDVGLTLLHTLKHHQFSGKVALTSHHAWEAELLLQAGADQVLLPFRDAAKEAARMLTQSGDPR</sequence>
<organism evidence="10 11">
    <name type="scientific">Lyngbya confervoides BDU141951</name>
    <dbReference type="NCBI Taxonomy" id="1574623"/>
    <lineage>
        <taxon>Bacteria</taxon>
        <taxon>Bacillati</taxon>
        <taxon>Cyanobacteriota</taxon>
        <taxon>Cyanophyceae</taxon>
        <taxon>Oscillatoriophycideae</taxon>
        <taxon>Oscillatoriales</taxon>
        <taxon>Microcoleaceae</taxon>
        <taxon>Lyngbya</taxon>
    </lineage>
</organism>